<dbReference type="PANTHER" id="PTHR45663">
    <property type="entry name" value="GEO12009P1"/>
    <property type="match status" value="1"/>
</dbReference>
<dbReference type="Pfam" id="PF00085">
    <property type="entry name" value="Thioredoxin"/>
    <property type="match status" value="1"/>
</dbReference>
<evidence type="ECO:0000313" key="9">
    <source>
        <dbReference type="EMBL" id="MBN4066792.1"/>
    </source>
</evidence>
<comment type="similarity">
    <text evidence="1 7">Belongs to the thioredoxin family.</text>
</comment>
<accession>A0ABS3ARP9</accession>
<dbReference type="PROSITE" id="PS00194">
    <property type="entry name" value="THIOREDOXIN_1"/>
    <property type="match status" value="1"/>
</dbReference>
<protein>
    <recommendedName>
        <fullName evidence="6 7">Thioredoxin</fullName>
    </recommendedName>
</protein>
<evidence type="ECO:0000259" key="8">
    <source>
        <dbReference type="PROSITE" id="PS51352"/>
    </source>
</evidence>
<evidence type="ECO:0000256" key="3">
    <source>
        <dbReference type="ARBA" id="ARBA00022982"/>
    </source>
</evidence>
<dbReference type="PROSITE" id="PS51352">
    <property type="entry name" value="THIOREDOXIN_2"/>
    <property type="match status" value="1"/>
</dbReference>
<dbReference type="InterPro" id="IPR036249">
    <property type="entry name" value="Thioredoxin-like_sf"/>
</dbReference>
<keyword evidence="10" id="KW-1185">Reference proteome</keyword>
<evidence type="ECO:0000256" key="5">
    <source>
        <dbReference type="ARBA" id="ARBA00023284"/>
    </source>
</evidence>
<dbReference type="SUPFAM" id="SSF52833">
    <property type="entry name" value="Thioredoxin-like"/>
    <property type="match status" value="1"/>
</dbReference>
<dbReference type="InterPro" id="IPR017937">
    <property type="entry name" value="Thioredoxin_CS"/>
</dbReference>
<dbReference type="Gene3D" id="3.40.30.10">
    <property type="entry name" value="Glutaredoxin"/>
    <property type="match status" value="1"/>
</dbReference>
<organism evidence="9 10">
    <name type="scientific">Simkania negevensis</name>
    <dbReference type="NCBI Taxonomy" id="83561"/>
    <lineage>
        <taxon>Bacteria</taxon>
        <taxon>Pseudomonadati</taxon>
        <taxon>Chlamydiota</taxon>
        <taxon>Chlamydiia</taxon>
        <taxon>Parachlamydiales</taxon>
        <taxon>Simkaniaceae</taxon>
        <taxon>Simkania</taxon>
    </lineage>
</organism>
<keyword evidence="2" id="KW-0813">Transport</keyword>
<gene>
    <name evidence="9" type="primary">trxA</name>
    <name evidence="9" type="ORF">JYU14_01770</name>
</gene>
<dbReference type="PANTHER" id="PTHR45663:SF11">
    <property type="entry name" value="GEO12009P1"/>
    <property type="match status" value="1"/>
</dbReference>
<comment type="caution">
    <text evidence="9">The sequence shown here is derived from an EMBL/GenBank/DDBJ whole genome shotgun (WGS) entry which is preliminary data.</text>
</comment>
<reference evidence="9 10" key="1">
    <citation type="submission" date="2021-02" db="EMBL/GenBank/DDBJ databases">
        <title>Activity-based single-cell genomes from oceanic crustal fluid captures similar information to metagenomic and metatranscriptomic surveys with orders of magnitude less sampling.</title>
        <authorList>
            <person name="D'Angelo T.S."/>
            <person name="Orcutt B.N."/>
        </authorList>
    </citation>
    <scope>NUCLEOTIDE SEQUENCE [LARGE SCALE GENOMIC DNA]</scope>
    <source>
        <strain evidence="9">AH-315-G07</strain>
    </source>
</reference>
<evidence type="ECO:0000313" key="10">
    <source>
        <dbReference type="Proteomes" id="UP000722121"/>
    </source>
</evidence>
<feature type="domain" description="Thioredoxin" evidence="8">
    <location>
        <begin position="1"/>
        <end position="106"/>
    </location>
</feature>
<dbReference type="Proteomes" id="UP000722121">
    <property type="component" value="Unassembled WGS sequence"/>
</dbReference>
<keyword evidence="3" id="KW-0249">Electron transport</keyword>
<proteinExistence type="inferred from homology"/>
<evidence type="ECO:0000256" key="4">
    <source>
        <dbReference type="ARBA" id="ARBA00023157"/>
    </source>
</evidence>
<evidence type="ECO:0000256" key="6">
    <source>
        <dbReference type="NCBIfam" id="TIGR01068"/>
    </source>
</evidence>
<dbReference type="InterPro" id="IPR013766">
    <property type="entry name" value="Thioredoxin_domain"/>
</dbReference>
<dbReference type="PIRSF" id="PIRSF000077">
    <property type="entry name" value="Thioredoxin"/>
    <property type="match status" value="1"/>
</dbReference>
<evidence type="ECO:0000256" key="7">
    <source>
        <dbReference type="PIRNR" id="PIRNR000077"/>
    </source>
</evidence>
<keyword evidence="4" id="KW-1015">Disulfide bond</keyword>
<dbReference type="CDD" id="cd02947">
    <property type="entry name" value="TRX_family"/>
    <property type="match status" value="1"/>
</dbReference>
<dbReference type="PRINTS" id="PR00421">
    <property type="entry name" value="THIOREDOXIN"/>
</dbReference>
<name>A0ABS3ARP9_9BACT</name>
<sequence length="106" mass="11544">MAGNVDVLNEDNFSSETAKGVTLVDFYADWCGPCKMLAPILEELATEMNDKARIVKIDTDASGSIAQEFQIASIPTLILLKDGKEVKRVVGVRDIDALRSMIDNAL</sequence>
<evidence type="ECO:0000256" key="2">
    <source>
        <dbReference type="ARBA" id="ARBA00022448"/>
    </source>
</evidence>
<evidence type="ECO:0000256" key="1">
    <source>
        <dbReference type="ARBA" id="ARBA00008987"/>
    </source>
</evidence>
<dbReference type="InterPro" id="IPR005746">
    <property type="entry name" value="Thioredoxin"/>
</dbReference>
<keyword evidence="5" id="KW-0676">Redox-active center</keyword>
<dbReference type="NCBIfam" id="TIGR01068">
    <property type="entry name" value="thioredoxin"/>
    <property type="match status" value="1"/>
</dbReference>
<dbReference type="EMBL" id="JAFITR010000025">
    <property type="protein sequence ID" value="MBN4066792.1"/>
    <property type="molecule type" value="Genomic_DNA"/>
</dbReference>